<feature type="domain" description="Cyclic nucleotide-binding" evidence="1">
    <location>
        <begin position="30"/>
        <end position="115"/>
    </location>
</feature>
<gene>
    <name evidence="2" type="ORF">KMW28_22885</name>
</gene>
<sequence>MHHLLQKISQKTPITPELENRTQELFTLQEHQKSDLLLEANQRARYLYYVEKGALHNYYYHDGRQVSSWFYVEDMFITSWYSFYAQQPSFENIECLEDCTLYRISYEDYQKLIQEFPAFGNFARLLSEEILAILDQFSKSWSFLSAKEKYDLMEVYFPKIEQRIKLGHIASFLGISQETLSRIRAGK</sequence>
<dbReference type="AlphaFoldDB" id="A0AAX1NCL8"/>
<dbReference type="Gene3D" id="2.60.120.10">
    <property type="entry name" value="Jelly Rolls"/>
    <property type="match status" value="1"/>
</dbReference>
<dbReference type="Pfam" id="PF00027">
    <property type="entry name" value="cNMP_binding"/>
    <property type="match status" value="1"/>
</dbReference>
<dbReference type="InterPro" id="IPR018490">
    <property type="entry name" value="cNMP-bd_dom_sf"/>
</dbReference>
<evidence type="ECO:0000313" key="3">
    <source>
        <dbReference type="Proteomes" id="UP000678679"/>
    </source>
</evidence>
<organism evidence="2 3">
    <name type="scientific">Flammeovirga yaeyamensis</name>
    <dbReference type="NCBI Taxonomy" id="367791"/>
    <lineage>
        <taxon>Bacteria</taxon>
        <taxon>Pseudomonadati</taxon>
        <taxon>Bacteroidota</taxon>
        <taxon>Cytophagia</taxon>
        <taxon>Cytophagales</taxon>
        <taxon>Flammeovirgaceae</taxon>
        <taxon>Flammeovirga</taxon>
    </lineage>
</organism>
<dbReference type="CDD" id="cd00038">
    <property type="entry name" value="CAP_ED"/>
    <property type="match status" value="1"/>
</dbReference>
<protein>
    <submittedName>
        <fullName evidence="2">Cyclic nucleotide-binding domain-containing protein</fullName>
    </submittedName>
</protein>
<evidence type="ECO:0000259" key="1">
    <source>
        <dbReference type="Pfam" id="PF00027"/>
    </source>
</evidence>
<keyword evidence="3" id="KW-1185">Reference proteome</keyword>
<dbReference type="InterPro" id="IPR000595">
    <property type="entry name" value="cNMP-bd_dom"/>
</dbReference>
<name>A0AAX1NCL8_9BACT</name>
<dbReference type="SUPFAM" id="SSF51206">
    <property type="entry name" value="cAMP-binding domain-like"/>
    <property type="match status" value="1"/>
</dbReference>
<dbReference type="KEGG" id="fya:KMW28_22885"/>
<dbReference type="InterPro" id="IPR014710">
    <property type="entry name" value="RmlC-like_jellyroll"/>
</dbReference>
<accession>A0AAX1NCL8</accession>
<dbReference type="RefSeq" id="WP_169662065.1">
    <property type="nucleotide sequence ID" value="NZ_CP076133.1"/>
</dbReference>
<dbReference type="EMBL" id="CP076133">
    <property type="protein sequence ID" value="QWG05269.1"/>
    <property type="molecule type" value="Genomic_DNA"/>
</dbReference>
<reference evidence="2 3" key="1">
    <citation type="submission" date="2021-05" db="EMBL/GenBank/DDBJ databases">
        <title>Comparative genomic studies on the polysaccharide-degrading batcterial strains of the Flammeovirga genus.</title>
        <authorList>
            <person name="Zewei F."/>
            <person name="Zheng Z."/>
            <person name="Yu L."/>
            <person name="Ruyue G."/>
            <person name="Yanhong M."/>
            <person name="Yuanyuan C."/>
            <person name="Jingyan G."/>
            <person name="Wenjun H."/>
        </authorList>
    </citation>
    <scope>NUCLEOTIDE SEQUENCE [LARGE SCALE GENOMIC DNA]</scope>
    <source>
        <strain evidence="2 3">NBRC:100898</strain>
    </source>
</reference>
<dbReference type="Proteomes" id="UP000678679">
    <property type="component" value="Chromosome 2"/>
</dbReference>
<evidence type="ECO:0000313" key="2">
    <source>
        <dbReference type="EMBL" id="QWG05269.1"/>
    </source>
</evidence>
<proteinExistence type="predicted"/>